<comment type="caution">
    <text evidence="3">The sequence shown here is derived from an EMBL/GenBank/DDBJ whole genome shotgun (WGS) entry which is preliminary data.</text>
</comment>
<protein>
    <submittedName>
        <fullName evidence="3">Putative heparinase superfamily protein</fullName>
    </submittedName>
</protein>
<dbReference type="GO" id="GO:0016829">
    <property type="term" value="F:lyase activity"/>
    <property type="evidence" value="ECO:0007669"/>
    <property type="project" value="InterPro"/>
</dbReference>
<dbReference type="Gene3D" id="1.50.10.100">
    <property type="entry name" value="Chondroitin AC/alginate lyase"/>
    <property type="match status" value="1"/>
</dbReference>
<dbReference type="Pfam" id="PF07940">
    <property type="entry name" value="Hepar_II_III_C"/>
    <property type="match status" value="1"/>
</dbReference>
<evidence type="ECO:0000313" key="4">
    <source>
        <dbReference type="Proteomes" id="UP000295097"/>
    </source>
</evidence>
<proteinExistence type="predicted"/>
<reference evidence="3 4" key="1">
    <citation type="submission" date="2019-03" db="EMBL/GenBank/DDBJ databases">
        <title>Freshwater and sediment microbial communities from various areas in North America, analyzing microbe dynamics in response to fracking.</title>
        <authorList>
            <person name="Lamendella R."/>
        </authorList>
    </citation>
    <scope>NUCLEOTIDE SEQUENCE [LARGE SCALE GENOMIC DNA]</scope>
    <source>
        <strain evidence="3 4">175.2</strain>
    </source>
</reference>
<dbReference type="AlphaFoldDB" id="A0A4R3NTZ8"/>
<evidence type="ECO:0000313" key="3">
    <source>
        <dbReference type="EMBL" id="TCT41065.1"/>
    </source>
</evidence>
<dbReference type="InterPro" id="IPR008929">
    <property type="entry name" value="Chondroitin_lyas"/>
</dbReference>
<organism evidence="3 4">
    <name type="scientific">Martelella mediterranea</name>
    <dbReference type="NCBI Taxonomy" id="293089"/>
    <lineage>
        <taxon>Bacteria</taxon>
        <taxon>Pseudomonadati</taxon>
        <taxon>Pseudomonadota</taxon>
        <taxon>Alphaproteobacteria</taxon>
        <taxon>Hyphomicrobiales</taxon>
        <taxon>Aurantimonadaceae</taxon>
        <taxon>Martelella</taxon>
    </lineage>
</organism>
<dbReference type="EMBL" id="SMAR01000007">
    <property type="protein sequence ID" value="TCT41065.1"/>
    <property type="molecule type" value="Genomic_DNA"/>
</dbReference>
<feature type="domain" description="Heparinase II/III-like C-terminal" evidence="2">
    <location>
        <begin position="286"/>
        <end position="530"/>
    </location>
</feature>
<name>A0A4R3NTZ8_9HYPH</name>
<dbReference type="RefSeq" id="WP_207903866.1">
    <property type="nucleotide sequence ID" value="NZ_SMAR01000007.1"/>
</dbReference>
<sequence>MISPGLPDIFSAGRETARLLVAPTDLRATDPMEGEDLLSDRFCFQGETLETNGKPPFSCAMPDDAFLREMARFSWLRHFRTQDSSAANEKARASVLSFLRRHRRISGPCWQTDVASQRLLAWLSHSTVVLKGADTQFYRRFAEAILRHERILRQRYKTMPDDENRLIAAIALCMVSICMDMPEKRRRQASRRLDAALDRQVLPDGGHITRNPQTLLNVLFSLLPLRQTYINLDLTLPKRLVPAIDRIYPALRFFRHADGNLALFNGNGATLATDLSAIMRYDETGGTAFKALPHNGYHRLQGNGTVLITDAGKPFSPHLSKTAHAGALSFEMSSGRSRFIVNAGVPNSSDAEMLRMARSTAAHSAVTLGETSSVRFSHSAFLGPVAIGGIRNTGAERSTGDDGTDTVDLWHDGYLGTFGVYCLRRISLSPDGQVIAGSDRFDRKNGEAPSPENRTAAIVRFHLHPSVWALRENEHSIFLTAPDNESWLFSAPGLQVEIEEDLFFASNAGLTRSQQITVSSVIGDQSQIDWRFERQS</sequence>
<dbReference type="InterPro" id="IPR012480">
    <property type="entry name" value="Hepar_II_III_C"/>
</dbReference>
<dbReference type="GO" id="GO:0030313">
    <property type="term" value="C:cell envelope"/>
    <property type="evidence" value="ECO:0007669"/>
    <property type="project" value="UniProtKB-SubCell"/>
</dbReference>
<gene>
    <name evidence="3" type="ORF">EDC90_100740</name>
</gene>
<evidence type="ECO:0000256" key="1">
    <source>
        <dbReference type="ARBA" id="ARBA00004196"/>
    </source>
</evidence>
<keyword evidence="4" id="KW-1185">Reference proteome</keyword>
<comment type="subcellular location">
    <subcellularLocation>
        <location evidence="1">Cell envelope</location>
    </subcellularLocation>
</comment>
<accession>A0A4R3NTZ8</accession>
<evidence type="ECO:0000259" key="2">
    <source>
        <dbReference type="Pfam" id="PF07940"/>
    </source>
</evidence>
<dbReference type="Gene3D" id="2.70.98.70">
    <property type="match status" value="1"/>
</dbReference>
<dbReference type="Proteomes" id="UP000295097">
    <property type="component" value="Unassembled WGS sequence"/>
</dbReference>